<evidence type="ECO:0000313" key="2">
    <source>
        <dbReference type="Proteomes" id="UP001732700"/>
    </source>
</evidence>
<proteinExistence type="predicted"/>
<evidence type="ECO:0000313" key="1">
    <source>
        <dbReference type="EnsemblPlants" id="AVESA.00010b.r2.4DG0781440.1.CDS.1"/>
    </source>
</evidence>
<accession>A0ACD5XFF8</accession>
<reference evidence="1" key="2">
    <citation type="submission" date="2025-09" db="UniProtKB">
        <authorList>
            <consortium name="EnsemblPlants"/>
        </authorList>
    </citation>
    <scope>IDENTIFICATION</scope>
</reference>
<keyword evidence="2" id="KW-1185">Reference proteome</keyword>
<protein>
    <submittedName>
        <fullName evidence="1">Uncharacterized protein</fullName>
    </submittedName>
</protein>
<reference evidence="1" key="1">
    <citation type="submission" date="2021-05" db="EMBL/GenBank/DDBJ databases">
        <authorList>
            <person name="Scholz U."/>
            <person name="Mascher M."/>
            <person name="Fiebig A."/>
        </authorList>
    </citation>
    <scope>NUCLEOTIDE SEQUENCE [LARGE SCALE GENOMIC DNA]</scope>
</reference>
<organism evidence="1 2">
    <name type="scientific">Avena sativa</name>
    <name type="common">Oat</name>
    <dbReference type="NCBI Taxonomy" id="4498"/>
    <lineage>
        <taxon>Eukaryota</taxon>
        <taxon>Viridiplantae</taxon>
        <taxon>Streptophyta</taxon>
        <taxon>Embryophyta</taxon>
        <taxon>Tracheophyta</taxon>
        <taxon>Spermatophyta</taxon>
        <taxon>Magnoliopsida</taxon>
        <taxon>Liliopsida</taxon>
        <taxon>Poales</taxon>
        <taxon>Poaceae</taxon>
        <taxon>BOP clade</taxon>
        <taxon>Pooideae</taxon>
        <taxon>Poodae</taxon>
        <taxon>Poeae</taxon>
        <taxon>Poeae Chloroplast Group 1 (Aveneae type)</taxon>
        <taxon>Aveninae</taxon>
        <taxon>Avena</taxon>
    </lineage>
</organism>
<dbReference type="EnsemblPlants" id="AVESA.00010b.r2.4DG0781440.1">
    <property type="protein sequence ID" value="AVESA.00010b.r2.4DG0781440.1.CDS.1"/>
    <property type="gene ID" value="AVESA.00010b.r2.4DG0781440"/>
</dbReference>
<dbReference type="Proteomes" id="UP001732700">
    <property type="component" value="Chromosome 4D"/>
</dbReference>
<name>A0ACD5XFF8_AVESA</name>
<sequence>MALFRHFVLALVLVMTTFSTVEMSTHATHHSRKPHPHLQPLSPGGYRTYIVLLKTPTGRGGGDMDSATRRSWYESFLPTKMTRDGQHRLLRSYTTVVNGFSALLTDEEVKLVAEKPGFITAIPNPSATGRRHARLLFLASEPASSLLRPGRTPTLELGS</sequence>